<protein>
    <recommendedName>
        <fullName evidence="3">Co-chaperonin GroES</fullName>
    </recommendedName>
    <alternativeName>
        <fullName evidence="3">10 kDa chaperonin</fullName>
    </alternativeName>
    <alternativeName>
        <fullName evidence="3">Chaperonin-10</fullName>
        <shortName evidence="3">Cpn10</shortName>
    </alternativeName>
</protein>
<dbReference type="SMART" id="SM00883">
    <property type="entry name" value="Cpn10"/>
    <property type="match status" value="1"/>
</dbReference>
<dbReference type="HAMAP" id="MF_00580">
    <property type="entry name" value="CH10"/>
    <property type="match status" value="1"/>
</dbReference>
<comment type="subcellular location">
    <subcellularLocation>
        <location evidence="3">Cytoplasm</location>
    </subcellularLocation>
</comment>
<dbReference type="AlphaFoldDB" id="F5Y7S3"/>
<gene>
    <name evidence="3 5" type="primary">groS</name>
    <name evidence="3" type="synonym">groES</name>
    <name evidence="5" type="ordered locus">TREAZ_3445</name>
</gene>
<dbReference type="GO" id="GO:0005524">
    <property type="term" value="F:ATP binding"/>
    <property type="evidence" value="ECO:0007669"/>
    <property type="project" value="InterPro"/>
</dbReference>
<reference evidence="6" key="1">
    <citation type="submission" date="2009-12" db="EMBL/GenBank/DDBJ databases">
        <title>Complete sequence of Treponema azotonutricium strain ZAS-9.</title>
        <authorList>
            <person name="Tetu S.G."/>
            <person name="Matson E."/>
            <person name="Ren Q."/>
            <person name="Seshadri R."/>
            <person name="Elbourne L."/>
            <person name="Hassan K.A."/>
            <person name="Durkin A."/>
            <person name="Radune D."/>
            <person name="Mohamoud Y."/>
            <person name="Shay R."/>
            <person name="Jin S."/>
            <person name="Zhang X."/>
            <person name="Lucey K."/>
            <person name="Ballor N.R."/>
            <person name="Ottesen E."/>
            <person name="Rosenthal R."/>
            <person name="Allen A."/>
            <person name="Leadbetter J.R."/>
            <person name="Paulsen I.T."/>
        </authorList>
    </citation>
    <scope>NUCLEOTIDE SEQUENCE [LARGE SCALE GENOMIC DNA]</scope>
    <source>
        <strain evidence="6">ATCC BAA-888 / DSM 13862 / ZAS-9</strain>
    </source>
</reference>
<dbReference type="GO" id="GO:0005737">
    <property type="term" value="C:cytoplasm"/>
    <property type="evidence" value="ECO:0007669"/>
    <property type="project" value="UniProtKB-SubCell"/>
</dbReference>
<dbReference type="GO" id="GO:0051082">
    <property type="term" value="F:unfolded protein binding"/>
    <property type="evidence" value="ECO:0007669"/>
    <property type="project" value="TreeGrafter"/>
</dbReference>
<dbReference type="PRINTS" id="PR00297">
    <property type="entry name" value="CHAPERONIN10"/>
</dbReference>
<accession>F5Y7S3</accession>
<dbReference type="HOGENOM" id="CLU_132825_2_0_12"/>
<keyword evidence="3" id="KW-0963">Cytoplasm</keyword>
<dbReference type="InParanoid" id="F5Y7S3"/>
<dbReference type="GO" id="GO:0044183">
    <property type="term" value="F:protein folding chaperone"/>
    <property type="evidence" value="ECO:0007669"/>
    <property type="project" value="InterPro"/>
</dbReference>
<dbReference type="STRING" id="545695.TREAZ_3445"/>
<sequence>MKVKPLADRVMVKLEKSEAKTAGGIIIPDTAQEKTQQGTVVEVGDDKEVIKVKAGQKVMYDKYAGTQVKIDGNEYLILKMADILAVIE</sequence>
<dbReference type="KEGG" id="taz:TREAZ_3445"/>
<dbReference type="Gene3D" id="2.30.33.40">
    <property type="entry name" value="GroES chaperonin"/>
    <property type="match status" value="1"/>
</dbReference>
<dbReference type="InterPro" id="IPR011032">
    <property type="entry name" value="GroES-like_sf"/>
</dbReference>
<dbReference type="GO" id="GO:0046872">
    <property type="term" value="F:metal ion binding"/>
    <property type="evidence" value="ECO:0007669"/>
    <property type="project" value="TreeGrafter"/>
</dbReference>
<name>F5Y7S3_LEAAZ</name>
<evidence type="ECO:0000256" key="2">
    <source>
        <dbReference type="ARBA" id="ARBA00023186"/>
    </source>
</evidence>
<reference evidence="5 6" key="2">
    <citation type="journal article" date="2011" name="ISME J.">
        <title>RNA-seq reveals cooperative metabolic interactions between two termite-gut spirochete species in co-culture.</title>
        <authorList>
            <person name="Rosenthal A.Z."/>
            <person name="Matson E.G."/>
            <person name="Eldar A."/>
            <person name="Leadbetter J.R."/>
        </authorList>
    </citation>
    <scope>NUCLEOTIDE SEQUENCE [LARGE SCALE GENOMIC DNA]</scope>
    <source>
        <strain evidence="6">ATCC BAA-888 / DSM 13862 / ZAS-9</strain>
    </source>
</reference>
<dbReference type="RefSeq" id="WP_015712127.1">
    <property type="nucleotide sequence ID" value="NC_015577.1"/>
</dbReference>
<dbReference type="InterPro" id="IPR020818">
    <property type="entry name" value="Chaperonin_GroES"/>
</dbReference>
<dbReference type="CDD" id="cd00320">
    <property type="entry name" value="cpn10"/>
    <property type="match status" value="1"/>
</dbReference>
<evidence type="ECO:0000256" key="4">
    <source>
        <dbReference type="RuleBase" id="RU000535"/>
    </source>
</evidence>
<evidence type="ECO:0000256" key="3">
    <source>
        <dbReference type="HAMAP-Rule" id="MF_00580"/>
    </source>
</evidence>
<comment type="function">
    <text evidence="3 4">Together with the chaperonin GroEL, plays an essential role in assisting protein folding. The GroEL-GroES system forms a nano-cage that allows encapsulation of the non-native substrate proteins and provides a physical environment optimized to promote and accelerate protein folding. GroES binds to the apical surface of the GroEL ring, thereby capping the opening of the GroEL channel.</text>
</comment>
<dbReference type="FunFam" id="2.30.33.40:FF:000001">
    <property type="entry name" value="10 kDa chaperonin"/>
    <property type="match status" value="1"/>
</dbReference>
<dbReference type="GO" id="GO:0051087">
    <property type="term" value="F:protein-folding chaperone binding"/>
    <property type="evidence" value="ECO:0007669"/>
    <property type="project" value="TreeGrafter"/>
</dbReference>
<dbReference type="PANTHER" id="PTHR10772:SF63">
    <property type="entry name" value="20 KDA CHAPERONIN, CHLOROPLASTIC"/>
    <property type="match status" value="1"/>
</dbReference>
<comment type="similarity">
    <text evidence="1 3 4">Belongs to the GroES chaperonin family.</text>
</comment>
<keyword evidence="2 3" id="KW-0143">Chaperone</keyword>
<dbReference type="InterPro" id="IPR037124">
    <property type="entry name" value="Chaperonin_GroES_sf"/>
</dbReference>
<dbReference type="EMBL" id="CP001841">
    <property type="protein sequence ID" value="AEF82360.1"/>
    <property type="molecule type" value="Genomic_DNA"/>
</dbReference>
<evidence type="ECO:0000313" key="5">
    <source>
        <dbReference type="EMBL" id="AEF82360.1"/>
    </source>
</evidence>
<dbReference type="Pfam" id="PF00166">
    <property type="entry name" value="Cpn10"/>
    <property type="match status" value="1"/>
</dbReference>
<dbReference type="InterPro" id="IPR018369">
    <property type="entry name" value="Chaprnonin_Cpn10_CS"/>
</dbReference>
<dbReference type="SUPFAM" id="SSF50129">
    <property type="entry name" value="GroES-like"/>
    <property type="match status" value="1"/>
</dbReference>
<dbReference type="eggNOG" id="COG0234">
    <property type="taxonomic scope" value="Bacteria"/>
</dbReference>
<dbReference type="PROSITE" id="PS00681">
    <property type="entry name" value="CHAPERONINS_CPN10"/>
    <property type="match status" value="1"/>
</dbReference>
<evidence type="ECO:0000313" key="6">
    <source>
        <dbReference type="Proteomes" id="UP000009222"/>
    </source>
</evidence>
<dbReference type="OrthoDB" id="9806791at2"/>
<dbReference type="FunCoup" id="F5Y7S3">
    <property type="interactions" value="361"/>
</dbReference>
<evidence type="ECO:0000256" key="1">
    <source>
        <dbReference type="ARBA" id="ARBA00006975"/>
    </source>
</evidence>
<dbReference type="PANTHER" id="PTHR10772">
    <property type="entry name" value="10 KDA HEAT SHOCK PROTEIN"/>
    <property type="match status" value="1"/>
</dbReference>
<proteinExistence type="inferred from homology"/>
<organism evidence="5 6">
    <name type="scientific">Leadbettera azotonutricia (strain ATCC BAA-888 / DSM 13862 / ZAS-9)</name>
    <name type="common">Treponema azotonutricium</name>
    <dbReference type="NCBI Taxonomy" id="545695"/>
    <lineage>
        <taxon>Bacteria</taxon>
        <taxon>Pseudomonadati</taxon>
        <taxon>Spirochaetota</taxon>
        <taxon>Spirochaetia</taxon>
        <taxon>Spirochaetales</taxon>
        <taxon>Breznakiellaceae</taxon>
        <taxon>Leadbettera</taxon>
    </lineage>
</organism>
<dbReference type="Proteomes" id="UP000009222">
    <property type="component" value="Chromosome"/>
</dbReference>
<keyword evidence="6" id="KW-1185">Reference proteome</keyword>
<dbReference type="NCBIfam" id="NF001531">
    <property type="entry name" value="PRK00364.2-2"/>
    <property type="match status" value="1"/>
</dbReference>
<comment type="subunit">
    <text evidence="3">Heptamer of 7 subunits arranged in a ring. Interacts with the chaperonin GroEL.</text>
</comment>